<protein>
    <submittedName>
        <fullName evidence="1">Uncharacterized protein</fullName>
    </submittedName>
</protein>
<dbReference type="OrthoDB" id="425681at2759"/>
<proteinExistence type="predicted"/>
<feature type="non-terminal residue" evidence="1">
    <location>
        <position position="34"/>
    </location>
</feature>
<reference evidence="1 2" key="1">
    <citation type="submission" date="2019-01" db="EMBL/GenBank/DDBJ databases">
        <authorList>
            <person name="Sayadi A."/>
        </authorList>
    </citation>
    <scope>NUCLEOTIDE SEQUENCE [LARGE SCALE GENOMIC DNA]</scope>
</reference>
<evidence type="ECO:0000313" key="1">
    <source>
        <dbReference type="EMBL" id="VEN43055.1"/>
    </source>
</evidence>
<dbReference type="AlphaFoldDB" id="A0A653C5B2"/>
<keyword evidence="2" id="KW-1185">Reference proteome</keyword>
<dbReference type="EMBL" id="CAACVG010007004">
    <property type="protein sequence ID" value="VEN43055.1"/>
    <property type="molecule type" value="Genomic_DNA"/>
</dbReference>
<sequence length="34" mass="3805">MATKPTKTSLVQSVVFSIFLYAAETWTDKKADRA</sequence>
<organism evidence="1 2">
    <name type="scientific">Callosobruchus maculatus</name>
    <name type="common">Southern cowpea weevil</name>
    <name type="synonym">Pulse bruchid</name>
    <dbReference type="NCBI Taxonomy" id="64391"/>
    <lineage>
        <taxon>Eukaryota</taxon>
        <taxon>Metazoa</taxon>
        <taxon>Ecdysozoa</taxon>
        <taxon>Arthropoda</taxon>
        <taxon>Hexapoda</taxon>
        <taxon>Insecta</taxon>
        <taxon>Pterygota</taxon>
        <taxon>Neoptera</taxon>
        <taxon>Endopterygota</taxon>
        <taxon>Coleoptera</taxon>
        <taxon>Polyphaga</taxon>
        <taxon>Cucujiformia</taxon>
        <taxon>Chrysomeloidea</taxon>
        <taxon>Chrysomelidae</taxon>
        <taxon>Bruchinae</taxon>
        <taxon>Bruchini</taxon>
        <taxon>Callosobruchus</taxon>
    </lineage>
</organism>
<gene>
    <name evidence="1" type="ORF">CALMAC_LOCUS6337</name>
</gene>
<evidence type="ECO:0000313" key="2">
    <source>
        <dbReference type="Proteomes" id="UP000410492"/>
    </source>
</evidence>
<accession>A0A653C5B2</accession>
<name>A0A653C5B2_CALMS</name>
<dbReference type="Proteomes" id="UP000410492">
    <property type="component" value="Unassembled WGS sequence"/>
</dbReference>